<feature type="compositionally biased region" description="Low complexity" evidence="8">
    <location>
        <begin position="294"/>
        <end position="307"/>
    </location>
</feature>
<evidence type="ECO:0000256" key="6">
    <source>
        <dbReference type="ARBA" id="ARBA00022777"/>
    </source>
</evidence>
<evidence type="ECO:0000256" key="4">
    <source>
        <dbReference type="ARBA" id="ARBA00022679"/>
    </source>
</evidence>
<dbReference type="SUPFAM" id="SSF48371">
    <property type="entry name" value="ARM repeat"/>
    <property type="match status" value="1"/>
</dbReference>
<evidence type="ECO:0000256" key="1">
    <source>
        <dbReference type="ARBA" id="ARBA00001686"/>
    </source>
</evidence>
<feature type="domain" description="PI3K/PI4K catalytic" evidence="10">
    <location>
        <begin position="174"/>
        <end position="314"/>
    </location>
</feature>
<comment type="catalytic activity">
    <reaction evidence="1">
        <text>a 1,2-diacyl-sn-glycero-3-phospho-(1D-myo-inositol) + ATP = a 1,2-diacyl-sn-glycero-3-phospho-(1D-myo-inositol 4-phosphate) + ADP + H(+)</text>
        <dbReference type="Rhea" id="RHEA:19877"/>
        <dbReference type="ChEBI" id="CHEBI:15378"/>
        <dbReference type="ChEBI" id="CHEBI:30616"/>
        <dbReference type="ChEBI" id="CHEBI:57880"/>
        <dbReference type="ChEBI" id="CHEBI:58178"/>
        <dbReference type="ChEBI" id="CHEBI:456216"/>
        <dbReference type="EC" id="2.7.1.67"/>
    </reaction>
</comment>
<accession>A0A067M2T4</accession>
<dbReference type="OrthoDB" id="10264149at2759"/>
<evidence type="ECO:0000256" key="7">
    <source>
        <dbReference type="ARBA" id="ARBA00022840"/>
    </source>
</evidence>
<dbReference type="STRING" id="930990.A0A067M2T4"/>
<dbReference type="GO" id="GO:0005737">
    <property type="term" value="C:cytoplasm"/>
    <property type="evidence" value="ECO:0007669"/>
    <property type="project" value="TreeGrafter"/>
</dbReference>
<dbReference type="FunFam" id="3.30.1010.10:FF:000014">
    <property type="entry name" value="Phosphatidylinositol 4-kinase STT4"/>
    <property type="match status" value="1"/>
</dbReference>
<dbReference type="PANTHER" id="PTHR10048">
    <property type="entry name" value="PHOSPHATIDYLINOSITOL KINASE"/>
    <property type="match status" value="1"/>
</dbReference>
<keyword evidence="7" id="KW-0067">ATP-binding</keyword>
<feature type="signal peptide" evidence="9">
    <location>
        <begin position="1"/>
        <end position="20"/>
    </location>
</feature>
<dbReference type="GO" id="GO:0005886">
    <property type="term" value="C:plasma membrane"/>
    <property type="evidence" value="ECO:0007669"/>
    <property type="project" value="TreeGrafter"/>
</dbReference>
<dbReference type="Gene3D" id="3.30.1010.10">
    <property type="entry name" value="Phosphatidylinositol 3-kinase Catalytic Subunit, Chain A, domain 4"/>
    <property type="match status" value="1"/>
</dbReference>
<dbReference type="InterPro" id="IPR042236">
    <property type="entry name" value="PI3K_accessory_sf"/>
</dbReference>
<dbReference type="GO" id="GO:0004430">
    <property type="term" value="F:1-phosphatidylinositol 4-kinase activity"/>
    <property type="evidence" value="ECO:0007669"/>
    <property type="project" value="UniProtKB-EC"/>
</dbReference>
<comment type="similarity">
    <text evidence="2">Belongs to the PI3/PI4-kinase family. Type III PI4K subfamily.</text>
</comment>
<evidence type="ECO:0000256" key="2">
    <source>
        <dbReference type="ARBA" id="ARBA00006209"/>
    </source>
</evidence>
<evidence type="ECO:0000256" key="5">
    <source>
        <dbReference type="ARBA" id="ARBA00022741"/>
    </source>
</evidence>
<dbReference type="AlphaFoldDB" id="A0A067M2T4"/>
<reference evidence="13" key="1">
    <citation type="journal article" date="2014" name="Proc. Natl. Acad. Sci. U.S.A.">
        <title>Extensive sampling of basidiomycete genomes demonstrates inadequacy of the white-rot/brown-rot paradigm for wood decay fungi.</title>
        <authorList>
            <person name="Riley R."/>
            <person name="Salamov A.A."/>
            <person name="Brown D.W."/>
            <person name="Nagy L.G."/>
            <person name="Floudas D."/>
            <person name="Held B.W."/>
            <person name="Levasseur A."/>
            <person name="Lombard V."/>
            <person name="Morin E."/>
            <person name="Otillar R."/>
            <person name="Lindquist E.A."/>
            <person name="Sun H."/>
            <person name="LaButti K.M."/>
            <person name="Schmutz J."/>
            <person name="Jabbour D."/>
            <person name="Luo H."/>
            <person name="Baker S.E."/>
            <person name="Pisabarro A.G."/>
            <person name="Walton J.D."/>
            <person name="Blanchette R.A."/>
            <person name="Henrissat B."/>
            <person name="Martin F."/>
            <person name="Cullen D."/>
            <person name="Hibbett D.S."/>
            <person name="Grigoriev I.V."/>
        </authorList>
    </citation>
    <scope>NUCLEOTIDE SEQUENCE [LARGE SCALE GENOMIC DNA]</scope>
    <source>
        <strain evidence="13">FD-172 SS1</strain>
    </source>
</reference>
<proteinExistence type="inferred from homology"/>
<keyword evidence="13" id="KW-1185">Reference proteome</keyword>
<organism evidence="12 13">
    <name type="scientific">Botryobasidium botryosum (strain FD-172 SS1)</name>
    <dbReference type="NCBI Taxonomy" id="930990"/>
    <lineage>
        <taxon>Eukaryota</taxon>
        <taxon>Fungi</taxon>
        <taxon>Dikarya</taxon>
        <taxon>Basidiomycota</taxon>
        <taxon>Agaricomycotina</taxon>
        <taxon>Agaricomycetes</taxon>
        <taxon>Cantharellales</taxon>
        <taxon>Botryobasidiaceae</taxon>
        <taxon>Botryobasidium</taxon>
    </lineage>
</organism>
<dbReference type="GO" id="GO:0005524">
    <property type="term" value="F:ATP binding"/>
    <property type="evidence" value="ECO:0007669"/>
    <property type="project" value="UniProtKB-KW"/>
</dbReference>
<sequence>MLTCFIWYLLLWAPVPPVQAVMYFGTRYENDSIILQHAHRTLERHPVELTFFFVSQVVQALQTDKIVHLRDSQDLAALLPQIIWNMKANCYKDDAVDKARDFYNREFDFFGEVTSISGKLKPFVKRTKAEKKMDEEMGKIKAGKSGRPLQSHAKAPFMAAFKVRKERLDITIDSDSILGGPSSNSGALLTEYDVSPQAIFQFGDDCWQDVLALQIIAMFQNVFAAIVLPLYLNPHRVTATAPGCGVIDVVPDSTSRDEMGRAKVNDLMGFFVAEYGNPDTIAFQKACPNLSSRWRSTRPRVTPSRSRIGTMGTF</sequence>
<evidence type="ECO:0000256" key="3">
    <source>
        <dbReference type="ARBA" id="ARBA00012169"/>
    </source>
</evidence>
<dbReference type="EMBL" id="KL198074">
    <property type="protein sequence ID" value="KDQ09839.1"/>
    <property type="molecule type" value="Genomic_DNA"/>
</dbReference>
<evidence type="ECO:0000256" key="8">
    <source>
        <dbReference type="SAM" id="MobiDB-lite"/>
    </source>
</evidence>
<dbReference type="InterPro" id="IPR011009">
    <property type="entry name" value="Kinase-like_dom_sf"/>
</dbReference>
<evidence type="ECO:0000259" key="10">
    <source>
        <dbReference type="PROSITE" id="PS50290"/>
    </source>
</evidence>
<dbReference type="Pfam" id="PF00613">
    <property type="entry name" value="PI3Ka"/>
    <property type="match status" value="1"/>
</dbReference>
<dbReference type="Proteomes" id="UP000027195">
    <property type="component" value="Unassembled WGS sequence"/>
</dbReference>
<gene>
    <name evidence="12" type="ORF">BOTBODRAFT_178754</name>
</gene>
<dbReference type="InterPro" id="IPR000403">
    <property type="entry name" value="PI3/4_kinase_cat_dom"/>
</dbReference>
<dbReference type="GO" id="GO:0046854">
    <property type="term" value="P:phosphatidylinositol phosphate biosynthetic process"/>
    <property type="evidence" value="ECO:0007669"/>
    <property type="project" value="InterPro"/>
</dbReference>
<keyword evidence="6" id="KW-0418">Kinase</keyword>
<keyword evidence="5" id="KW-0547">Nucleotide-binding</keyword>
<dbReference type="HOGENOM" id="CLU_885642_0_0_1"/>
<dbReference type="PROSITE" id="PS50290">
    <property type="entry name" value="PI3_4_KINASE_3"/>
    <property type="match status" value="1"/>
</dbReference>
<evidence type="ECO:0000259" key="11">
    <source>
        <dbReference type="PROSITE" id="PS51545"/>
    </source>
</evidence>
<feature type="chain" id="PRO_5001641073" description="1-phosphatidylinositol 4-kinase" evidence="9">
    <location>
        <begin position="21"/>
        <end position="314"/>
    </location>
</feature>
<evidence type="ECO:0000313" key="12">
    <source>
        <dbReference type="EMBL" id="KDQ09839.1"/>
    </source>
</evidence>
<dbReference type="InterPro" id="IPR001263">
    <property type="entry name" value="PI3K_accessory_dom"/>
</dbReference>
<keyword evidence="4" id="KW-0808">Transferase</keyword>
<evidence type="ECO:0000256" key="9">
    <source>
        <dbReference type="SAM" id="SignalP"/>
    </source>
</evidence>
<dbReference type="Gene3D" id="1.25.40.70">
    <property type="entry name" value="Phosphatidylinositol 3-kinase, accessory domain (PIK)"/>
    <property type="match status" value="1"/>
</dbReference>
<keyword evidence="9" id="KW-0732">Signal</keyword>
<feature type="region of interest" description="Disordered" evidence="8">
    <location>
        <begin position="294"/>
        <end position="314"/>
    </location>
</feature>
<feature type="domain" description="PIK helical" evidence="11">
    <location>
        <begin position="1"/>
        <end position="110"/>
    </location>
</feature>
<dbReference type="InterPro" id="IPR016024">
    <property type="entry name" value="ARM-type_fold"/>
</dbReference>
<dbReference type="SUPFAM" id="SSF56112">
    <property type="entry name" value="Protein kinase-like (PK-like)"/>
    <property type="match status" value="1"/>
</dbReference>
<name>A0A067M2T4_BOTB1</name>
<evidence type="ECO:0000313" key="13">
    <source>
        <dbReference type="Proteomes" id="UP000027195"/>
    </source>
</evidence>
<dbReference type="PANTHER" id="PTHR10048:SF15">
    <property type="entry name" value="PHOSPHATIDYLINOSITOL 4-KINASE ALPHA"/>
    <property type="match status" value="1"/>
</dbReference>
<protein>
    <recommendedName>
        <fullName evidence="3">1-phosphatidylinositol 4-kinase</fullName>
        <ecNumber evidence="3">2.7.1.67</ecNumber>
    </recommendedName>
</protein>
<dbReference type="GO" id="GO:0048015">
    <property type="term" value="P:phosphatidylinositol-mediated signaling"/>
    <property type="evidence" value="ECO:0007669"/>
    <property type="project" value="TreeGrafter"/>
</dbReference>
<dbReference type="Pfam" id="PF00454">
    <property type="entry name" value="PI3_PI4_kinase"/>
    <property type="match status" value="1"/>
</dbReference>
<dbReference type="InterPro" id="IPR015433">
    <property type="entry name" value="PI3/4_kinase"/>
</dbReference>
<dbReference type="EC" id="2.7.1.67" evidence="3"/>
<dbReference type="PROSITE" id="PS51545">
    <property type="entry name" value="PIK_HELICAL"/>
    <property type="match status" value="1"/>
</dbReference>
<dbReference type="InParanoid" id="A0A067M2T4"/>